<dbReference type="Proteomes" id="UP001172082">
    <property type="component" value="Unassembled WGS sequence"/>
</dbReference>
<evidence type="ECO:0000313" key="5">
    <source>
        <dbReference type="Proteomes" id="UP001172082"/>
    </source>
</evidence>
<sequence>MRLKKLLFFVLIILPAMVLSQQKEVNTIRLFYLGGQSNMDGFGYNTDLPESLNKTFDDVLIFHGNPVGDDQENGGLGKWDVLKPGHGTGFSSNGNNNNLSNRFGIELSFVKRLQELYPNEKIALIKYSRGGTSIDSLAAGKFGSWEPDYQGTTRINQYDHFLTTIRKALSVEDIDNDGTKDNLVPSGILWMQGESDGAHTEEIALRYYSNLKRLMDLIRAAFHVDDLPVVLGKISDSWNDKDGKVWNYGELVQYAQEKFARTDGHATIVRNTRYYKYSDPWHYDSKGYIDLGKRFADAVYKLSSDKK</sequence>
<dbReference type="EMBL" id="JAUJEA010000003">
    <property type="protein sequence ID" value="MDN5201910.1"/>
    <property type="molecule type" value="Genomic_DNA"/>
</dbReference>
<feature type="signal peptide" evidence="2">
    <location>
        <begin position="1"/>
        <end position="20"/>
    </location>
</feature>
<accession>A0ABT8KMF0</accession>
<organism evidence="4 5">
    <name type="scientific">Splendidivirga corallicola</name>
    <dbReference type="NCBI Taxonomy" id="3051826"/>
    <lineage>
        <taxon>Bacteria</taxon>
        <taxon>Pseudomonadati</taxon>
        <taxon>Bacteroidota</taxon>
        <taxon>Cytophagia</taxon>
        <taxon>Cytophagales</taxon>
        <taxon>Splendidivirgaceae</taxon>
        <taxon>Splendidivirga</taxon>
    </lineage>
</organism>
<comment type="caution">
    <text evidence="4">The sequence shown here is derived from an EMBL/GenBank/DDBJ whole genome shotgun (WGS) entry which is preliminary data.</text>
</comment>
<dbReference type="PANTHER" id="PTHR31988:SF19">
    <property type="entry name" value="9-O-ACETYL-N-ACETYLNEURAMINIC ACID DEACETYLASE-RELATED"/>
    <property type="match status" value="1"/>
</dbReference>
<name>A0ABT8KMF0_9BACT</name>
<dbReference type="InterPro" id="IPR005181">
    <property type="entry name" value="SASA"/>
</dbReference>
<feature type="chain" id="PRO_5045369844" evidence="2">
    <location>
        <begin position="21"/>
        <end position="307"/>
    </location>
</feature>
<proteinExistence type="predicted"/>
<protein>
    <submittedName>
        <fullName evidence="4">Sialate O-acetylesterase</fullName>
    </submittedName>
</protein>
<dbReference type="Pfam" id="PF03629">
    <property type="entry name" value="SASA"/>
    <property type="match status" value="1"/>
</dbReference>
<evidence type="ECO:0000256" key="2">
    <source>
        <dbReference type="SAM" id="SignalP"/>
    </source>
</evidence>
<dbReference type="PANTHER" id="PTHR31988">
    <property type="entry name" value="ESTERASE, PUTATIVE (DUF303)-RELATED"/>
    <property type="match status" value="1"/>
</dbReference>
<dbReference type="RefSeq" id="WP_346751934.1">
    <property type="nucleotide sequence ID" value="NZ_JAUJEA010000003.1"/>
</dbReference>
<keyword evidence="5" id="KW-1185">Reference proteome</keyword>
<dbReference type="InterPro" id="IPR052940">
    <property type="entry name" value="Carb_Esterase_6"/>
</dbReference>
<evidence type="ECO:0000313" key="4">
    <source>
        <dbReference type="EMBL" id="MDN5201910.1"/>
    </source>
</evidence>
<keyword evidence="1" id="KW-0378">Hydrolase</keyword>
<dbReference type="SUPFAM" id="SSF52266">
    <property type="entry name" value="SGNH hydrolase"/>
    <property type="match status" value="1"/>
</dbReference>
<gene>
    <name evidence="4" type="ORF">QQ008_11065</name>
</gene>
<feature type="domain" description="Sialate O-acetylesterase" evidence="3">
    <location>
        <begin position="29"/>
        <end position="300"/>
    </location>
</feature>
<reference evidence="4" key="1">
    <citation type="submission" date="2023-06" db="EMBL/GenBank/DDBJ databases">
        <title>Genomic of Parafulvivirga corallium.</title>
        <authorList>
            <person name="Wang G."/>
        </authorList>
    </citation>
    <scope>NUCLEOTIDE SEQUENCE</scope>
    <source>
        <strain evidence="4">BMA10</strain>
    </source>
</reference>
<dbReference type="InterPro" id="IPR036514">
    <property type="entry name" value="SGNH_hydro_sf"/>
</dbReference>
<evidence type="ECO:0000259" key="3">
    <source>
        <dbReference type="Pfam" id="PF03629"/>
    </source>
</evidence>
<evidence type="ECO:0000256" key="1">
    <source>
        <dbReference type="ARBA" id="ARBA00022801"/>
    </source>
</evidence>
<keyword evidence="2" id="KW-0732">Signal</keyword>
<dbReference type="Gene3D" id="3.40.50.1110">
    <property type="entry name" value="SGNH hydrolase"/>
    <property type="match status" value="1"/>
</dbReference>